<name>A0A914RSQ2_PAREQ</name>
<proteinExistence type="predicted"/>
<dbReference type="GO" id="GO:0005509">
    <property type="term" value="F:calcium ion binding"/>
    <property type="evidence" value="ECO:0007669"/>
    <property type="project" value="InterPro"/>
</dbReference>
<evidence type="ECO:0000313" key="2">
    <source>
        <dbReference type="WBParaSite" id="PEQ_0000786301-mRNA-1"/>
    </source>
</evidence>
<accession>A0A914RSQ2</accession>
<dbReference type="AlphaFoldDB" id="A0A914RSQ2"/>
<organism evidence="1 2">
    <name type="scientific">Parascaris equorum</name>
    <name type="common">Equine roundworm</name>
    <dbReference type="NCBI Taxonomy" id="6256"/>
    <lineage>
        <taxon>Eukaryota</taxon>
        <taxon>Metazoa</taxon>
        <taxon>Ecdysozoa</taxon>
        <taxon>Nematoda</taxon>
        <taxon>Chromadorea</taxon>
        <taxon>Rhabditida</taxon>
        <taxon>Spirurina</taxon>
        <taxon>Ascaridomorpha</taxon>
        <taxon>Ascaridoidea</taxon>
        <taxon>Ascarididae</taxon>
        <taxon>Parascaris</taxon>
    </lineage>
</organism>
<sequence length="58" mass="6698">MLYVDLVVNGQLDREYRDHYDLLIEALDGGNPPRCEKHVSSLYILSNSLLFLLTHHSI</sequence>
<evidence type="ECO:0000313" key="1">
    <source>
        <dbReference type="Proteomes" id="UP000887564"/>
    </source>
</evidence>
<keyword evidence="1" id="KW-1185">Reference proteome</keyword>
<dbReference type="SUPFAM" id="SSF49313">
    <property type="entry name" value="Cadherin-like"/>
    <property type="match status" value="1"/>
</dbReference>
<protein>
    <submittedName>
        <fullName evidence="2">Uncharacterized protein</fullName>
    </submittedName>
</protein>
<dbReference type="Gene3D" id="2.60.40.60">
    <property type="entry name" value="Cadherins"/>
    <property type="match status" value="1"/>
</dbReference>
<dbReference type="Proteomes" id="UP000887564">
    <property type="component" value="Unplaced"/>
</dbReference>
<dbReference type="CDD" id="cd11304">
    <property type="entry name" value="Cadherin_repeat"/>
    <property type="match status" value="1"/>
</dbReference>
<reference evidence="2" key="1">
    <citation type="submission" date="2022-11" db="UniProtKB">
        <authorList>
            <consortium name="WormBaseParasite"/>
        </authorList>
    </citation>
    <scope>IDENTIFICATION</scope>
</reference>
<dbReference type="InterPro" id="IPR015919">
    <property type="entry name" value="Cadherin-like_sf"/>
</dbReference>
<dbReference type="WBParaSite" id="PEQ_0000786301-mRNA-1">
    <property type="protein sequence ID" value="PEQ_0000786301-mRNA-1"/>
    <property type="gene ID" value="PEQ_0000786301"/>
</dbReference>
<dbReference type="GO" id="GO:0016020">
    <property type="term" value="C:membrane"/>
    <property type="evidence" value="ECO:0007669"/>
    <property type="project" value="InterPro"/>
</dbReference>